<accession>A0A8H7TTW0</accession>
<evidence type="ECO:0000313" key="2">
    <source>
        <dbReference type="Proteomes" id="UP000616885"/>
    </source>
</evidence>
<proteinExistence type="predicted"/>
<reference evidence="1" key="1">
    <citation type="submission" date="2020-10" db="EMBL/GenBank/DDBJ databases">
        <title>High-Quality Genome Resource of Clonostachys rosea strain S41 by Oxford Nanopore Long-Read Sequencing.</title>
        <authorList>
            <person name="Wang H."/>
        </authorList>
    </citation>
    <scope>NUCLEOTIDE SEQUENCE</scope>
    <source>
        <strain evidence="1">S41</strain>
    </source>
</reference>
<dbReference type="EMBL" id="JADCTT010000002">
    <property type="protein sequence ID" value="KAF9756285.1"/>
    <property type="molecule type" value="Genomic_DNA"/>
</dbReference>
<sequence length="123" mass="13818">MSTGCLPRQDSLKDIPNQSTWDWIQLATWSVMALTLAKNTILGLLRLQALCNHASDAGWRRAHRYYVLIGRYVMALIRASVDLVEHGPGHCLPPLSLGNWMFISSVTKLTLGHGFTERTRVTE</sequence>
<dbReference type="AlphaFoldDB" id="A0A8H7TTW0"/>
<protein>
    <submittedName>
        <fullName evidence="1">Uncharacterized protein</fullName>
    </submittedName>
</protein>
<organism evidence="1 2">
    <name type="scientific">Bionectria ochroleuca</name>
    <name type="common">Gliocladium roseum</name>
    <dbReference type="NCBI Taxonomy" id="29856"/>
    <lineage>
        <taxon>Eukaryota</taxon>
        <taxon>Fungi</taxon>
        <taxon>Dikarya</taxon>
        <taxon>Ascomycota</taxon>
        <taxon>Pezizomycotina</taxon>
        <taxon>Sordariomycetes</taxon>
        <taxon>Hypocreomycetidae</taxon>
        <taxon>Hypocreales</taxon>
        <taxon>Bionectriaceae</taxon>
        <taxon>Clonostachys</taxon>
    </lineage>
</organism>
<dbReference type="Proteomes" id="UP000616885">
    <property type="component" value="Unassembled WGS sequence"/>
</dbReference>
<comment type="caution">
    <text evidence="1">The sequence shown here is derived from an EMBL/GenBank/DDBJ whole genome shotgun (WGS) entry which is preliminary data.</text>
</comment>
<gene>
    <name evidence="1" type="ORF">IM811_007229</name>
</gene>
<evidence type="ECO:0000313" key="1">
    <source>
        <dbReference type="EMBL" id="KAF9756285.1"/>
    </source>
</evidence>
<name>A0A8H7TTW0_BIOOC</name>